<dbReference type="Proteomes" id="UP000077315">
    <property type="component" value="Unassembled WGS sequence"/>
</dbReference>
<keyword evidence="3" id="KW-1185">Reference proteome</keyword>
<dbReference type="OrthoDB" id="2286035at2759"/>
<organism evidence="2 3">
    <name type="scientific">Phycomyces blakesleeanus (strain ATCC 8743b / DSM 1359 / FGSC 10004 / NBRC 33097 / NRRL 1555)</name>
    <dbReference type="NCBI Taxonomy" id="763407"/>
    <lineage>
        <taxon>Eukaryota</taxon>
        <taxon>Fungi</taxon>
        <taxon>Fungi incertae sedis</taxon>
        <taxon>Mucoromycota</taxon>
        <taxon>Mucoromycotina</taxon>
        <taxon>Mucoromycetes</taxon>
        <taxon>Mucorales</taxon>
        <taxon>Phycomycetaceae</taxon>
        <taxon>Phycomyces</taxon>
    </lineage>
</organism>
<name>A0A167L5J9_PHYB8</name>
<dbReference type="EMBL" id="KV440991">
    <property type="protein sequence ID" value="OAD69645.1"/>
    <property type="molecule type" value="Genomic_DNA"/>
</dbReference>
<evidence type="ECO:0000313" key="2">
    <source>
        <dbReference type="EMBL" id="OAD69645.1"/>
    </source>
</evidence>
<evidence type="ECO:0000313" key="3">
    <source>
        <dbReference type="Proteomes" id="UP000077315"/>
    </source>
</evidence>
<gene>
    <name evidence="2" type="ORF">PHYBLDRAFT_172278</name>
</gene>
<dbReference type="AlphaFoldDB" id="A0A167L5J9"/>
<keyword evidence="1" id="KW-1133">Transmembrane helix</keyword>
<keyword evidence="1" id="KW-0812">Transmembrane</keyword>
<dbReference type="VEuPathDB" id="FungiDB:PHYBLDRAFT_172278"/>
<dbReference type="Gene3D" id="1.20.5.170">
    <property type="match status" value="1"/>
</dbReference>
<dbReference type="RefSeq" id="XP_018287685.1">
    <property type="nucleotide sequence ID" value="XM_018436762.1"/>
</dbReference>
<proteinExistence type="predicted"/>
<feature type="transmembrane region" description="Helical" evidence="1">
    <location>
        <begin position="102"/>
        <end position="124"/>
    </location>
</feature>
<protein>
    <submittedName>
        <fullName evidence="2">Uncharacterized protein</fullName>
    </submittedName>
</protein>
<sequence length="464" mass="53592">MASTTTSEVNNTVIKKKVIQHWQVFLRAPSVGHFRKDVGHLRKDMGHFRKDVGHLRKDMGHFRKDVGHLRKDMGHFVKDMGHLRKDVGHFDYSQMMGEIWQFMLIASWTVMLFFTYTPCVMVIIEEYPSSSVTSPWMKSQASCLVLGHKPNDPEERKKVKEHLEKSGLIAVHIRNHDPFQPVAIGINVYERDPFKFISYPDSPTIPNRARKPKLDNTVIPFCKDRLLNLMKEIATDKNPLNDNCYSKQFLTAEDQYQLMCSKDLGKIRAFTKKSAKTWAKLMGSYEQLRAFVTDTSNSVKAYWKYLQHDTKYITIGYARKSPTDETKESRIRLLQLMVNKLYSRGKCGEVFVSPICKADQPILERDSPKQDDLLLNLKGSHGDISDLVERVHFSQKPFRLVIIDYAGLSMSPNDIRICLEQCSNIKEVVVDHSSSFEILSRFDLLKSNGLEKFKCRHANVKRSK</sequence>
<keyword evidence="1" id="KW-0472">Membrane</keyword>
<dbReference type="InParanoid" id="A0A167L5J9"/>
<accession>A0A167L5J9</accession>
<dbReference type="GeneID" id="28997668"/>
<reference evidence="3" key="1">
    <citation type="submission" date="2015-06" db="EMBL/GenBank/DDBJ databases">
        <title>Expansion of signal transduction pathways in fungi by whole-genome duplication.</title>
        <authorList>
            <consortium name="DOE Joint Genome Institute"/>
            <person name="Corrochano L.M."/>
            <person name="Kuo A."/>
            <person name="Marcet-Houben M."/>
            <person name="Polaino S."/>
            <person name="Salamov A."/>
            <person name="Villalobos J.M."/>
            <person name="Alvarez M.I."/>
            <person name="Avalos J."/>
            <person name="Benito E.P."/>
            <person name="Benoit I."/>
            <person name="Burger G."/>
            <person name="Camino L.P."/>
            <person name="Canovas D."/>
            <person name="Cerda-Olmedo E."/>
            <person name="Cheng J.-F."/>
            <person name="Dominguez A."/>
            <person name="Elias M."/>
            <person name="Eslava A.P."/>
            <person name="Glaser F."/>
            <person name="Grimwood J."/>
            <person name="Gutierrez G."/>
            <person name="Heitman J."/>
            <person name="Henrissat B."/>
            <person name="Iturriaga E.A."/>
            <person name="Lang B.F."/>
            <person name="Lavin J.L."/>
            <person name="Lee S."/>
            <person name="Li W."/>
            <person name="Lindquist E."/>
            <person name="Lopez-Garcia S."/>
            <person name="Luque E.M."/>
            <person name="Marcos A.T."/>
            <person name="Martin J."/>
            <person name="McCluskey K."/>
            <person name="Medina H.R."/>
            <person name="Miralles-Duran A."/>
            <person name="Miyazaki A."/>
            <person name="Munoz-Torres E."/>
            <person name="Oguiza J.A."/>
            <person name="Ohm R."/>
            <person name="Olmedo M."/>
            <person name="Orejas M."/>
            <person name="Ortiz-Castellanos L."/>
            <person name="Pisabarro A.G."/>
            <person name="Rodriguez-Romero J."/>
            <person name="Ruiz-Herrera J."/>
            <person name="Ruiz-Vazquez R."/>
            <person name="Sanz C."/>
            <person name="Schackwitz W."/>
            <person name="Schmutz J."/>
            <person name="Shahriari M."/>
            <person name="Shelest E."/>
            <person name="Silva-Franco F."/>
            <person name="Soanes D."/>
            <person name="Syed K."/>
            <person name="Tagua V.G."/>
            <person name="Talbot N.J."/>
            <person name="Thon M."/>
            <person name="De vries R.P."/>
            <person name="Wiebenga A."/>
            <person name="Yadav J.S."/>
            <person name="Braun E.L."/>
            <person name="Baker S."/>
            <person name="Garre V."/>
            <person name="Horwitz B."/>
            <person name="Torres-Martinez S."/>
            <person name="Idnurm A."/>
            <person name="Herrera-Estrella A."/>
            <person name="Gabaldon T."/>
            <person name="Grigoriev I.V."/>
        </authorList>
    </citation>
    <scope>NUCLEOTIDE SEQUENCE [LARGE SCALE GENOMIC DNA]</scope>
    <source>
        <strain evidence="3">NRRL 1555(-)</strain>
    </source>
</reference>
<evidence type="ECO:0000256" key="1">
    <source>
        <dbReference type="SAM" id="Phobius"/>
    </source>
</evidence>